<dbReference type="AlphaFoldDB" id="I4VT90"/>
<accession>I4VT90</accession>
<evidence type="ECO:0000256" key="4">
    <source>
        <dbReference type="ARBA" id="ARBA00023002"/>
    </source>
</evidence>
<dbReference type="SUPFAM" id="SSF51735">
    <property type="entry name" value="NAD(P)-binding Rossmann-fold domains"/>
    <property type="match status" value="1"/>
</dbReference>
<dbReference type="PANTHER" id="PTHR42813">
    <property type="entry name" value="ZINC-TYPE ALCOHOL DEHYDROGENASE-LIKE"/>
    <property type="match status" value="1"/>
</dbReference>
<dbReference type="PANTHER" id="PTHR42813:SF2">
    <property type="entry name" value="DEHYDROGENASE, ZINC-CONTAINING, PUTATIVE (AFU_ORTHOLOGUE AFUA_2G02810)-RELATED"/>
    <property type="match status" value="1"/>
</dbReference>
<feature type="domain" description="Alcohol dehydrogenase-like N-terminal" evidence="7">
    <location>
        <begin position="25"/>
        <end position="154"/>
    </location>
</feature>
<dbReference type="STRING" id="1163408.UU9_06484"/>
<evidence type="ECO:0000256" key="1">
    <source>
        <dbReference type="ARBA" id="ARBA00001947"/>
    </source>
</evidence>
<keyword evidence="2 5" id="KW-0479">Metal-binding</keyword>
<dbReference type="InterPro" id="IPR013154">
    <property type="entry name" value="ADH-like_N"/>
</dbReference>
<dbReference type="PROSITE" id="PS00059">
    <property type="entry name" value="ADH_ZINC"/>
    <property type="match status" value="1"/>
</dbReference>
<dbReference type="PATRIC" id="fig|1163408.3.peg.1321"/>
<keyword evidence="3 5" id="KW-0862">Zinc</keyword>
<evidence type="ECO:0000313" key="9">
    <source>
        <dbReference type="Proteomes" id="UP000004210"/>
    </source>
</evidence>
<organism evidence="8 9">
    <name type="scientific">Rhodanobacter fulvus Jip2</name>
    <dbReference type="NCBI Taxonomy" id="1163408"/>
    <lineage>
        <taxon>Bacteria</taxon>
        <taxon>Pseudomonadati</taxon>
        <taxon>Pseudomonadota</taxon>
        <taxon>Gammaproteobacteria</taxon>
        <taxon>Lysobacterales</taxon>
        <taxon>Rhodanobacteraceae</taxon>
        <taxon>Rhodanobacter</taxon>
    </lineage>
</organism>
<protein>
    <submittedName>
        <fullName evidence="8">Putative S-(Hydroxymethyl)glutathione dehydrogenase</fullName>
    </submittedName>
</protein>
<comment type="cofactor">
    <cofactor evidence="1 5">
        <name>Zn(2+)</name>
        <dbReference type="ChEBI" id="CHEBI:29105"/>
    </cofactor>
</comment>
<dbReference type="EMBL" id="AJXU01000028">
    <property type="protein sequence ID" value="EIL90431.1"/>
    <property type="molecule type" value="Genomic_DNA"/>
</dbReference>
<dbReference type="SUPFAM" id="SSF50129">
    <property type="entry name" value="GroES-like"/>
    <property type="match status" value="1"/>
</dbReference>
<dbReference type="Pfam" id="PF00107">
    <property type="entry name" value="ADH_zinc_N"/>
    <property type="match status" value="1"/>
</dbReference>
<reference evidence="8 9" key="1">
    <citation type="journal article" date="2012" name="J. Bacteriol.">
        <title>Genome sequences for six rhodanobacter strains, isolated from soils and the terrestrial subsurface, with variable denitrification capabilities.</title>
        <authorList>
            <person name="Kostka J.E."/>
            <person name="Green S.J."/>
            <person name="Rishishwar L."/>
            <person name="Prakash O."/>
            <person name="Katz L.S."/>
            <person name="Marino-Ramirez L."/>
            <person name="Jordan I.K."/>
            <person name="Munk C."/>
            <person name="Ivanova N."/>
            <person name="Mikhailova N."/>
            <person name="Watson D.B."/>
            <person name="Brown S.D."/>
            <person name="Palumbo A.V."/>
            <person name="Brooks S.C."/>
        </authorList>
    </citation>
    <scope>NUCLEOTIDE SEQUENCE [LARGE SCALE GENOMIC DNA]</scope>
    <source>
        <strain evidence="9">Jip2T</strain>
    </source>
</reference>
<evidence type="ECO:0000259" key="7">
    <source>
        <dbReference type="Pfam" id="PF08240"/>
    </source>
</evidence>
<keyword evidence="9" id="KW-1185">Reference proteome</keyword>
<dbReference type="Proteomes" id="UP000004210">
    <property type="component" value="Unassembled WGS sequence"/>
</dbReference>
<evidence type="ECO:0000259" key="6">
    <source>
        <dbReference type="Pfam" id="PF00107"/>
    </source>
</evidence>
<dbReference type="InterPro" id="IPR013149">
    <property type="entry name" value="ADH-like_C"/>
</dbReference>
<dbReference type="InterPro" id="IPR011032">
    <property type="entry name" value="GroES-like_sf"/>
</dbReference>
<dbReference type="RefSeq" id="WP_007080937.1">
    <property type="nucleotide sequence ID" value="NZ_AJXU01000028.1"/>
</dbReference>
<evidence type="ECO:0000256" key="2">
    <source>
        <dbReference type="ARBA" id="ARBA00022723"/>
    </source>
</evidence>
<dbReference type="Pfam" id="PF08240">
    <property type="entry name" value="ADH_N"/>
    <property type="match status" value="1"/>
</dbReference>
<comment type="similarity">
    <text evidence="5">Belongs to the zinc-containing alcohol dehydrogenase family.</text>
</comment>
<gene>
    <name evidence="8" type="ORF">UU9_06484</name>
</gene>
<dbReference type="Gene3D" id="3.40.50.720">
    <property type="entry name" value="NAD(P)-binding Rossmann-like Domain"/>
    <property type="match status" value="1"/>
</dbReference>
<proteinExistence type="inferred from homology"/>
<keyword evidence="4" id="KW-0560">Oxidoreductase</keyword>
<evidence type="ECO:0000256" key="5">
    <source>
        <dbReference type="RuleBase" id="RU361277"/>
    </source>
</evidence>
<dbReference type="CDD" id="cd08283">
    <property type="entry name" value="FDH_like_1"/>
    <property type="match status" value="1"/>
</dbReference>
<dbReference type="InterPro" id="IPR036291">
    <property type="entry name" value="NAD(P)-bd_dom_sf"/>
</dbReference>
<dbReference type="GO" id="GO:0016491">
    <property type="term" value="F:oxidoreductase activity"/>
    <property type="evidence" value="ECO:0007669"/>
    <property type="project" value="UniProtKB-KW"/>
</dbReference>
<name>I4VT90_9GAMM</name>
<feature type="domain" description="Alcohol dehydrogenase-like C-terminal" evidence="6">
    <location>
        <begin position="198"/>
        <end position="280"/>
    </location>
</feature>
<comment type="caution">
    <text evidence="8">The sequence shown here is derived from an EMBL/GenBank/DDBJ whole genome shotgun (WGS) entry which is preliminary data.</text>
</comment>
<dbReference type="Gene3D" id="3.90.180.10">
    <property type="entry name" value="Medium-chain alcohol dehydrogenases, catalytic domain"/>
    <property type="match status" value="1"/>
</dbReference>
<evidence type="ECO:0000313" key="8">
    <source>
        <dbReference type="EMBL" id="EIL90431.1"/>
    </source>
</evidence>
<dbReference type="InterPro" id="IPR002328">
    <property type="entry name" value="ADH_Zn_CS"/>
</dbReference>
<dbReference type="GO" id="GO:0008270">
    <property type="term" value="F:zinc ion binding"/>
    <property type="evidence" value="ECO:0007669"/>
    <property type="project" value="InterPro"/>
</dbReference>
<dbReference type="OrthoDB" id="9773078at2"/>
<evidence type="ECO:0000256" key="3">
    <source>
        <dbReference type="ARBA" id="ARBA00022833"/>
    </source>
</evidence>
<sequence length="388" mass="41767">MRALTYHGARDVRVETVPDPAIEQADDIILRVTATAICGSDLHLYRGKIPAMKDGDILGHEFMGVVEDAGPEVTAVQRGDRVVIPFVIACGQCFFCALEQYACCETTNTVAGATLLERSHITPPAALFGYSHLYGGVPGGQSELVRVPKANVGPFAVPGSLDDERVLFLSDILPTGYQAAENARIKPGCSVAIFGAGPVGMMTAACARLMGAETIYMIDQVDYRLRFAADTYGVIPVNFDQDDDFITTIMEATQGRGVDASIDAIGFEAKGSAVETTLTAIKAETSSGHALRQCIAVTRRGGVVSIPGVYAGFVHAFMIGDAFDKGLSFAMGQTHVQKYLPRLLQYIEDGELQPDVIISHRMKLADAARGYEMFEEKEDDCRKIVLTP</sequence>
<dbReference type="eggNOG" id="COG1063">
    <property type="taxonomic scope" value="Bacteria"/>
</dbReference>